<organism evidence="1 2">
    <name type="scientific">Faecalibacterium prausnitzii</name>
    <dbReference type="NCBI Taxonomy" id="853"/>
    <lineage>
        <taxon>Bacteria</taxon>
        <taxon>Bacillati</taxon>
        <taxon>Bacillota</taxon>
        <taxon>Clostridia</taxon>
        <taxon>Eubacteriales</taxon>
        <taxon>Oscillospiraceae</taxon>
        <taxon>Faecalibacterium</taxon>
    </lineage>
</organism>
<sequence length="229" mass="26011">MSTEHKAALLSIRPEWCVKILNGEKTVEIRKNRPKLKPPFKCYIYCTKAPKKLITIFRDGDVFGDGEVYRGKPQFATWDGGNIPIEIRQKEQTVIAEFVCDKIRPIIGKTWIVKEDIERATSGSCLSLKQIIEYAGWSHCSSFTERKELYAWHISDLKIYDQPKSLSGFSRHDFRGMNGTDVCGNESCEHYQPSGSYMLPPTCAINGCCLSKPPQSWCYVAEAEEDDAL</sequence>
<dbReference type="EMBL" id="WKQN01000001">
    <property type="protein sequence ID" value="MSC61884.1"/>
    <property type="molecule type" value="Genomic_DNA"/>
</dbReference>
<name>A0A844DNW6_9FIRM</name>
<protein>
    <recommendedName>
        <fullName evidence="3">ASCH domain-containing protein</fullName>
    </recommendedName>
</protein>
<comment type="caution">
    <text evidence="1">The sequence shown here is derived from an EMBL/GenBank/DDBJ whole genome shotgun (WGS) entry which is preliminary data.</text>
</comment>
<dbReference type="RefSeq" id="WP_154276137.1">
    <property type="nucleotide sequence ID" value="NZ_WKQN01000001.1"/>
</dbReference>
<dbReference type="Proteomes" id="UP000461506">
    <property type="component" value="Unassembled WGS sequence"/>
</dbReference>
<dbReference type="AlphaFoldDB" id="A0A844DNW6"/>
<proteinExistence type="predicted"/>
<dbReference type="InterPro" id="IPR015947">
    <property type="entry name" value="PUA-like_sf"/>
</dbReference>
<evidence type="ECO:0000313" key="1">
    <source>
        <dbReference type="EMBL" id="MSC61884.1"/>
    </source>
</evidence>
<gene>
    <name evidence="1" type="ORF">GKD95_00680</name>
</gene>
<dbReference type="Gene3D" id="2.30.130.30">
    <property type="entry name" value="Hypothetical protein"/>
    <property type="match status" value="1"/>
</dbReference>
<accession>A0A844DNW6</accession>
<dbReference type="SUPFAM" id="SSF88697">
    <property type="entry name" value="PUA domain-like"/>
    <property type="match status" value="1"/>
</dbReference>
<evidence type="ECO:0008006" key="3">
    <source>
        <dbReference type="Google" id="ProtNLM"/>
    </source>
</evidence>
<reference evidence="1 2" key="1">
    <citation type="journal article" date="2019" name="Nat. Med.">
        <title>A library of human gut bacterial isolates paired with longitudinal multiomics data enables mechanistic microbiome research.</title>
        <authorList>
            <person name="Poyet M."/>
            <person name="Groussin M."/>
            <person name="Gibbons S.M."/>
            <person name="Avila-Pacheco J."/>
            <person name="Jiang X."/>
            <person name="Kearney S.M."/>
            <person name="Perrotta A.R."/>
            <person name="Berdy B."/>
            <person name="Zhao S."/>
            <person name="Lieberman T.D."/>
            <person name="Swanson P.K."/>
            <person name="Smith M."/>
            <person name="Roesemann S."/>
            <person name="Alexander J.E."/>
            <person name="Rich S.A."/>
            <person name="Livny J."/>
            <person name="Vlamakis H."/>
            <person name="Clish C."/>
            <person name="Bullock K."/>
            <person name="Deik A."/>
            <person name="Scott J."/>
            <person name="Pierce K.A."/>
            <person name="Xavier R.J."/>
            <person name="Alm E.J."/>
        </authorList>
    </citation>
    <scope>NUCLEOTIDE SEQUENCE [LARGE SCALE GENOMIC DNA]</scope>
    <source>
        <strain evidence="1 2">BIOML-A1</strain>
    </source>
</reference>
<evidence type="ECO:0000313" key="2">
    <source>
        <dbReference type="Proteomes" id="UP000461506"/>
    </source>
</evidence>